<feature type="transmembrane region" description="Helical" evidence="1">
    <location>
        <begin position="283"/>
        <end position="301"/>
    </location>
</feature>
<sequence length="302" mass="31161">MTLSDLWIPFTLLAAASQVLRNGAQANLTGKIGTLGATQVRFIFGFPFPVLFLLAAMRLTGEALPSLNVSALGWGVLGAVSQIAATALMLIVMQARTFGVAYAYIKTEPVTVAVFGVVLLGDNLPVAGWLAVAIVTAGVMLAATRPGDLGKLLDESRPVLIGTAGGALFGLSAIAFRGAIDSLPSGSFVMRSLTMLVVSLAVQTAMLGTWLALRDRAAFLGSLREWRSSLGAGFLGALASAGWFAAFSLTAAANVRTLGLIEMPIAALVSRRISGRGVARSEALGFVLILCGVALLLASQLA</sequence>
<feature type="transmembrane region" description="Helical" evidence="1">
    <location>
        <begin position="100"/>
        <end position="120"/>
    </location>
</feature>
<dbReference type="AlphaFoldDB" id="A0A916X2Q6"/>
<keyword evidence="1" id="KW-0812">Transmembrane</keyword>
<organism evidence="2 3">
    <name type="scientific">Novosphingobium endophyticum</name>
    <dbReference type="NCBI Taxonomy" id="1955250"/>
    <lineage>
        <taxon>Bacteria</taxon>
        <taxon>Pseudomonadati</taxon>
        <taxon>Pseudomonadota</taxon>
        <taxon>Alphaproteobacteria</taxon>
        <taxon>Sphingomonadales</taxon>
        <taxon>Sphingomonadaceae</taxon>
        <taxon>Novosphingobium</taxon>
    </lineage>
</organism>
<name>A0A916X2Q6_9SPHN</name>
<dbReference type="RefSeq" id="WP_188767252.1">
    <property type="nucleotide sequence ID" value="NZ_BMHK01000001.1"/>
</dbReference>
<dbReference type="Proteomes" id="UP000608154">
    <property type="component" value="Unassembled WGS sequence"/>
</dbReference>
<dbReference type="EMBL" id="BMHK01000001">
    <property type="protein sequence ID" value="GGB86976.1"/>
    <property type="molecule type" value="Genomic_DNA"/>
</dbReference>
<feature type="transmembrane region" description="Helical" evidence="1">
    <location>
        <begin position="126"/>
        <end position="147"/>
    </location>
</feature>
<evidence type="ECO:0000256" key="1">
    <source>
        <dbReference type="SAM" id="Phobius"/>
    </source>
</evidence>
<proteinExistence type="predicted"/>
<evidence type="ECO:0000313" key="2">
    <source>
        <dbReference type="EMBL" id="GGB86976.1"/>
    </source>
</evidence>
<comment type="caution">
    <text evidence="2">The sequence shown here is derived from an EMBL/GenBank/DDBJ whole genome shotgun (WGS) entry which is preliminary data.</text>
</comment>
<keyword evidence="1" id="KW-0472">Membrane</keyword>
<keyword evidence="1" id="KW-1133">Transmembrane helix</keyword>
<evidence type="ECO:0000313" key="3">
    <source>
        <dbReference type="Proteomes" id="UP000608154"/>
    </source>
</evidence>
<feature type="transmembrane region" description="Helical" evidence="1">
    <location>
        <begin position="40"/>
        <end position="59"/>
    </location>
</feature>
<dbReference type="SUPFAM" id="SSF103481">
    <property type="entry name" value="Multidrug resistance efflux transporter EmrE"/>
    <property type="match status" value="2"/>
</dbReference>
<keyword evidence="3" id="KW-1185">Reference proteome</keyword>
<reference evidence="2" key="1">
    <citation type="journal article" date="2014" name="Int. J. Syst. Evol. Microbiol.">
        <title>Complete genome sequence of Corynebacterium casei LMG S-19264T (=DSM 44701T), isolated from a smear-ripened cheese.</title>
        <authorList>
            <consortium name="US DOE Joint Genome Institute (JGI-PGF)"/>
            <person name="Walter F."/>
            <person name="Albersmeier A."/>
            <person name="Kalinowski J."/>
            <person name="Ruckert C."/>
        </authorList>
    </citation>
    <scope>NUCLEOTIDE SEQUENCE</scope>
    <source>
        <strain evidence="2">CGMCC 1.15095</strain>
    </source>
</reference>
<dbReference type="Gene3D" id="1.10.3730.20">
    <property type="match status" value="1"/>
</dbReference>
<protein>
    <submittedName>
        <fullName evidence="2">DMT transporter permease</fullName>
    </submittedName>
</protein>
<gene>
    <name evidence="2" type="ORF">GCM10011494_01620</name>
</gene>
<reference evidence="2" key="2">
    <citation type="submission" date="2020-09" db="EMBL/GenBank/DDBJ databases">
        <authorList>
            <person name="Sun Q."/>
            <person name="Zhou Y."/>
        </authorList>
    </citation>
    <scope>NUCLEOTIDE SEQUENCE</scope>
    <source>
        <strain evidence="2">CGMCC 1.15095</strain>
    </source>
</reference>
<feature type="transmembrane region" description="Helical" evidence="1">
    <location>
        <begin position="159"/>
        <end position="180"/>
    </location>
</feature>
<feature type="transmembrane region" description="Helical" evidence="1">
    <location>
        <begin position="71"/>
        <end position="93"/>
    </location>
</feature>
<dbReference type="InterPro" id="IPR037185">
    <property type="entry name" value="EmrE-like"/>
</dbReference>
<feature type="transmembrane region" description="Helical" evidence="1">
    <location>
        <begin position="234"/>
        <end position="253"/>
    </location>
</feature>
<accession>A0A916X2Q6</accession>
<feature type="transmembrane region" description="Helical" evidence="1">
    <location>
        <begin position="192"/>
        <end position="213"/>
    </location>
</feature>